<proteinExistence type="predicted"/>
<dbReference type="EMBL" id="NIRI02000056">
    <property type="protein sequence ID" value="KAG5445884.1"/>
    <property type="molecule type" value="Genomic_DNA"/>
</dbReference>
<name>A0A8T1M8Y8_CLOSI</name>
<evidence type="ECO:0000256" key="1">
    <source>
        <dbReference type="SAM" id="MobiDB-lite"/>
    </source>
</evidence>
<evidence type="ECO:0000313" key="3">
    <source>
        <dbReference type="Proteomes" id="UP000286415"/>
    </source>
</evidence>
<organism evidence="2 3">
    <name type="scientific">Clonorchis sinensis</name>
    <name type="common">Chinese liver fluke</name>
    <dbReference type="NCBI Taxonomy" id="79923"/>
    <lineage>
        <taxon>Eukaryota</taxon>
        <taxon>Metazoa</taxon>
        <taxon>Spiralia</taxon>
        <taxon>Lophotrochozoa</taxon>
        <taxon>Platyhelminthes</taxon>
        <taxon>Trematoda</taxon>
        <taxon>Digenea</taxon>
        <taxon>Opisthorchiida</taxon>
        <taxon>Opisthorchiata</taxon>
        <taxon>Opisthorchiidae</taxon>
        <taxon>Clonorchis</taxon>
    </lineage>
</organism>
<gene>
    <name evidence="2" type="ORF">CSKR_109653</name>
</gene>
<dbReference type="OrthoDB" id="10626810at2759"/>
<reference evidence="2 3" key="2">
    <citation type="journal article" date="2021" name="Genomics">
        <title>High-quality reference genome for Clonorchis sinensis.</title>
        <authorList>
            <person name="Young N.D."/>
            <person name="Stroehlein A.J."/>
            <person name="Kinkar L."/>
            <person name="Wang T."/>
            <person name="Sohn W.M."/>
            <person name="Chang B.C.H."/>
            <person name="Kaur P."/>
            <person name="Weisz D."/>
            <person name="Dudchenko O."/>
            <person name="Aiden E.L."/>
            <person name="Korhonen P.K."/>
            <person name="Gasser R.B."/>
        </authorList>
    </citation>
    <scope>NUCLEOTIDE SEQUENCE [LARGE SCALE GENOMIC DNA]</scope>
    <source>
        <strain evidence="2">Cs-k2</strain>
    </source>
</reference>
<dbReference type="AlphaFoldDB" id="A0A8T1M8Y8"/>
<feature type="region of interest" description="Disordered" evidence="1">
    <location>
        <begin position="76"/>
        <end position="95"/>
    </location>
</feature>
<feature type="compositionally biased region" description="Basic and acidic residues" evidence="1">
    <location>
        <begin position="76"/>
        <end position="85"/>
    </location>
</feature>
<reference evidence="2 3" key="1">
    <citation type="journal article" date="2018" name="Biotechnol. Adv.">
        <title>Improved genomic resources and new bioinformatic workflow for the carcinogenic parasite Clonorchis sinensis: Biotechnological implications.</title>
        <authorList>
            <person name="Wang D."/>
            <person name="Korhonen P.K."/>
            <person name="Gasser R.B."/>
            <person name="Young N.D."/>
        </authorList>
    </citation>
    <scope>NUCLEOTIDE SEQUENCE [LARGE SCALE GENOMIC DNA]</scope>
    <source>
        <strain evidence="2">Cs-k2</strain>
    </source>
</reference>
<evidence type="ECO:0000313" key="2">
    <source>
        <dbReference type="EMBL" id="KAG5445884.1"/>
    </source>
</evidence>
<protein>
    <submittedName>
        <fullName evidence="2">Uncharacterized protein</fullName>
    </submittedName>
</protein>
<sequence length="224" mass="24883">MSGESKTSTSIKVITHSIGRPGLLWDVTKCTSQSLTGTVQCQRPHTNQRRAECWLSNVGCVCPFRRQSRDSRCRCDHTEPMREQGRAGSANGTEARMERSVSIAAAYTTFLQTDLQLRSVSTGQCCVTIYGELIAKVRSSQQTLTELTGYSAVFALQVVHSNMSSSNLFNQQIALPFVAFPREEDPPFEDRQDCPLLFYVVVPSENYAFQTVHSLDVCISRTAA</sequence>
<comment type="caution">
    <text evidence="2">The sequence shown here is derived from an EMBL/GenBank/DDBJ whole genome shotgun (WGS) entry which is preliminary data.</text>
</comment>
<dbReference type="Proteomes" id="UP000286415">
    <property type="component" value="Unassembled WGS sequence"/>
</dbReference>
<accession>A0A8T1M8Y8</accession>
<keyword evidence="3" id="KW-1185">Reference proteome</keyword>